<evidence type="ECO:0000313" key="1">
    <source>
        <dbReference type="EMBL" id="GAG90277.1"/>
    </source>
</evidence>
<dbReference type="AlphaFoldDB" id="X1CAJ5"/>
<organism evidence="1">
    <name type="scientific">marine sediment metagenome</name>
    <dbReference type="NCBI Taxonomy" id="412755"/>
    <lineage>
        <taxon>unclassified sequences</taxon>
        <taxon>metagenomes</taxon>
        <taxon>ecological metagenomes</taxon>
    </lineage>
</organism>
<sequence>AQSAVELFNMGFRVTCQTGGARNAGTTDWIEALKKAREKIDGLVELGPDADFEDVLYARRVYR</sequence>
<protein>
    <submittedName>
        <fullName evidence="1">Uncharacterized protein</fullName>
    </submittedName>
</protein>
<reference evidence="1" key="1">
    <citation type="journal article" date="2014" name="Front. Microbiol.">
        <title>High frequency of phylogenetically diverse reductive dehalogenase-homologous genes in deep subseafloor sedimentary metagenomes.</title>
        <authorList>
            <person name="Kawai M."/>
            <person name="Futagami T."/>
            <person name="Toyoda A."/>
            <person name="Takaki Y."/>
            <person name="Nishi S."/>
            <person name="Hori S."/>
            <person name="Arai W."/>
            <person name="Tsubouchi T."/>
            <person name="Morono Y."/>
            <person name="Uchiyama I."/>
            <person name="Ito T."/>
            <person name="Fujiyama A."/>
            <person name="Inagaki F."/>
            <person name="Takami H."/>
        </authorList>
    </citation>
    <scope>NUCLEOTIDE SEQUENCE</scope>
    <source>
        <strain evidence="1">Expedition CK06-06</strain>
    </source>
</reference>
<gene>
    <name evidence="1" type="ORF">S01H4_48062</name>
</gene>
<feature type="non-terminal residue" evidence="1">
    <location>
        <position position="1"/>
    </location>
</feature>
<dbReference type="EMBL" id="BART01027054">
    <property type="protein sequence ID" value="GAG90277.1"/>
    <property type="molecule type" value="Genomic_DNA"/>
</dbReference>
<accession>X1CAJ5</accession>
<proteinExistence type="predicted"/>
<name>X1CAJ5_9ZZZZ</name>
<comment type="caution">
    <text evidence="1">The sequence shown here is derived from an EMBL/GenBank/DDBJ whole genome shotgun (WGS) entry which is preliminary data.</text>
</comment>